<evidence type="ECO:0000256" key="1">
    <source>
        <dbReference type="ARBA" id="ARBA00000707"/>
    </source>
</evidence>
<evidence type="ECO:0000256" key="5">
    <source>
        <dbReference type="ARBA" id="ARBA00022833"/>
    </source>
</evidence>
<dbReference type="Gene3D" id="3.90.70.10">
    <property type="entry name" value="Cysteine proteinases"/>
    <property type="match status" value="1"/>
</dbReference>
<keyword evidence="5" id="KW-0862">Zinc</keyword>
<feature type="region of interest" description="Disordered" evidence="7">
    <location>
        <begin position="395"/>
        <end position="448"/>
    </location>
</feature>
<feature type="compositionally biased region" description="Polar residues" evidence="7">
    <location>
        <begin position="395"/>
        <end position="418"/>
    </location>
</feature>
<name>A0A1B6GFQ8_9HEMI</name>
<feature type="compositionally biased region" description="Basic and acidic residues" evidence="7">
    <location>
        <begin position="430"/>
        <end position="443"/>
    </location>
</feature>
<feature type="region of interest" description="Disordered" evidence="7">
    <location>
        <begin position="479"/>
        <end position="568"/>
    </location>
</feature>
<dbReference type="SUPFAM" id="SSF57850">
    <property type="entry name" value="RING/U-box"/>
    <property type="match status" value="1"/>
</dbReference>
<feature type="compositionally biased region" description="Basic residues" evidence="7">
    <location>
        <begin position="419"/>
        <end position="429"/>
    </location>
</feature>
<dbReference type="GO" id="GO:0016579">
    <property type="term" value="P:protein deubiquitination"/>
    <property type="evidence" value="ECO:0007669"/>
    <property type="project" value="InterPro"/>
</dbReference>
<evidence type="ECO:0000256" key="6">
    <source>
        <dbReference type="PROSITE-ProRule" id="PRU00502"/>
    </source>
</evidence>
<evidence type="ECO:0000259" key="8">
    <source>
        <dbReference type="PROSITE" id="PS50235"/>
    </source>
</evidence>
<dbReference type="SUPFAM" id="SSF54001">
    <property type="entry name" value="Cysteine proteinases"/>
    <property type="match status" value="1"/>
</dbReference>
<dbReference type="Pfam" id="PF00443">
    <property type="entry name" value="UCH"/>
    <property type="match status" value="1"/>
</dbReference>
<dbReference type="InterPro" id="IPR038765">
    <property type="entry name" value="Papain-like_cys_pep_sf"/>
</dbReference>
<accession>A0A1B6GFQ8</accession>
<feature type="compositionally biased region" description="Acidic residues" evidence="7">
    <location>
        <begin position="500"/>
        <end position="522"/>
    </location>
</feature>
<dbReference type="Pfam" id="PF02148">
    <property type="entry name" value="zf-UBP"/>
    <property type="match status" value="1"/>
</dbReference>
<dbReference type="PANTHER" id="PTHR21646">
    <property type="entry name" value="UBIQUITIN CARBOXYL-TERMINAL HYDROLASE"/>
    <property type="match status" value="1"/>
</dbReference>
<dbReference type="InterPro" id="IPR013083">
    <property type="entry name" value="Znf_RING/FYVE/PHD"/>
</dbReference>
<reference evidence="10" key="1">
    <citation type="submission" date="2015-11" db="EMBL/GenBank/DDBJ databases">
        <title>De novo transcriptome assembly of four potential Pierce s Disease insect vectors from Arizona vineyards.</title>
        <authorList>
            <person name="Tassone E.E."/>
        </authorList>
    </citation>
    <scope>NUCLEOTIDE SEQUENCE</scope>
</reference>
<keyword evidence="4 6" id="KW-0863">Zinc-finger</keyword>
<dbReference type="Gene3D" id="3.30.40.10">
    <property type="entry name" value="Zinc/RING finger domain, C3HC4 (zinc finger)"/>
    <property type="match status" value="1"/>
</dbReference>
<dbReference type="PROSITE" id="PS50235">
    <property type="entry name" value="USP_3"/>
    <property type="match status" value="1"/>
</dbReference>
<dbReference type="InterPro" id="IPR018200">
    <property type="entry name" value="USP_CS"/>
</dbReference>
<dbReference type="AlphaFoldDB" id="A0A1B6GFQ8"/>
<dbReference type="InterPro" id="IPR028889">
    <property type="entry name" value="USP"/>
</dbReference>
<dbReference type="EMBL" id="GECZ01008502">
    <property type="protein sequence ID" value="JAS61267.1"/>
    <property type="molecule type" value="Transcribed_RNA"/>
</dbReference>
<feature type="domain" description="UBP-type" evidence="9">
    <location>
        <begin position="18"/>
        <end position="144"/>
    </location>
</feature>
<protein>
    <recommendedName>
        <fullName evidence="2">ubiquitinyl hydrolase 1</fullName>
        <ecNumber evidence="2">3.4.19.12</ecNumber>
    </recommendedName>
</protein>
<dbReference type="InterPro" id="IPR001607">
    <property type="entry name" value="Znf_UBP"/>
</dbReference>
<evidence type="ECO:0000256" key="3">
    <source>
        <dbReference type="ARBA" id="ARBA00022723"/>
    </source>
</evidence>
<keyword evidence="3" id="KW-0479">Metal-binding</keyword>
<proteinExistence type="predicted"/>
<feature type="domain" description="USP" evidence="8">
    <location>
        <begin position="172"/>
        <end position="568"/>
    </location>
</feature>
<gene>
    <name evidence="10" type="ORF">g.4714</name>
</gene>
<evidence type="ECO:0000256" key="7">
    <source>
        <dbReference type="SAM" id="MobiDB-lite"/>
    </source>
</evidence>
<organism evidence="10">
    <name type="scientific">Cuerna arida</name>
    <dbReference type="NCBI Taxonomy" id="1464854"/>
    <lineage>
        <taxon>Eukaryota</taxon>
        <taxon>Metazoa</taxon>
        <taxon>Ecdysozoa</taxon>
        <taxon>Arthropoda</taxon>
        <taxon>Hexapoda</taxon>
        <taxon>Insecta</taxon>
        <taxon>Pterygota</taxon>
        <taxon>Neoptera</taxon>
        <taxon>Paraneoptera</taxon>
        <taxon>Hemiptera</taxon>
        <taxon>Auchenorrhyncha</taxon>
        <taxon>Membracoidea</taxon>
        <taxon>Cicadellidae</taxon>
        <taxon>Cicadellinae</taxon>
        <taxon>Proconiini</taxon>
        <taxon>Cuerna</taxon>
    </lineage>
</organism>
<feature type="compositionally biased region" description="Low complexity" evidence="7">
    <location>
        <begin position="527"/>
        <end position="544"/>
    </location>
</feature>
<sequence length="568" mass="64249">MTLNENDNIVDDQPQGLVACPHVKSSFNKSNIDDCIRKNNIYLNKCEDCNSNEQFNETDSDYAYEISYWLCLFCCKNLCSRSMNQHAFLHFQNQQSDDINLHGVSLCVNESCVWCYLCDAYVDITEEKDISELIAHLKEYRTKLFNQTNTPPIVMHSTLNQFSNFEMYSKVRGLTNLGNTCYMNSVLQCLSKTPYLQKVLKNLTENSFEFKLNLHKIRPVKNHSGQSSVIGKFGPVSDSATINLYETVCELNKNKPGIREVFSPTNLLRSVAQVFHQFGGYQQHDSHELMRHLLEIVRINEFERAKSAVSKCLKNEFVVDNQLLKALAQELTGQLITTETVFKGFLVSTLQCEKCKYKTQREECFLDLSLPIYTYGTSNDSDYCGHGTGFGHVHSSTSGSGPHSQFLHTNNIQNVGSTSKKRKKELKKLRREENRRMQQEKVRSLSAAYNPAGLSSTNISLVPDSAKIGKKSCIEDGVSSTTQIDEDDNEVTNSEGLLSDVEESNAMEEDVEEDDEDEDESNELCMSGVNNVSNSLQSQNESNEAATSTVNNDDKMDIDDLDESQRKQ</sequence>
<dbReference type="GO" id="GO:0008270">
    <property type="term" value="F:zinc ion binding"/>
    <property type="evidence" value="ECO:0007669"/>
    <property type="project" value="UniProtKB-KW"/>
</dbReference>
<comment type="catalytic activity">
    <reaction evidence="1">
        <text>Thiol-dependent hydrolysis of ester, thioester, amide, peptide and isopeptide bonds formed by the C-terminal Gly of ubiquitin (a 76-residue protein attached to proteins as an intracellular targeting signal).</text>
        <dbReference type="EC" id="3.4.19.12"/>
    </reaction>
</comment>
<dbReference type="PROSITE" id="PS00972">
    <property type="entry name" value="USP_1"/>
    <property type="match status" value="1"/>
</dbReference>
<evidence type="ECO:0000259" key="9">
    <source>
        <dbReference type="PROSITE" id="PS50271"/>
    </source>
</evidence>
<dbReference type="PROSITE" id="PS50271">
    <property type="entry name" value="ZF_UBP"/>
    <property type="match status" value="1"/>
</dbReference>
<evidence type="ECO:0000256" key="2">
    <source>
        <dbReference type="ARBA" id="ARBA00012759"/>
    </source>
</evidence>
<dbReference type="InterPro" id="IPR050185">
    <property type="entry name" value="Ub_carboxyl-term_hydrolase"/>
</dbReference>
<dbReference type="GO" id="GO:0004843">
    <property type="term" value="F:cysteine-type deubiquitinase activity"/>
    <property type="evidence" value="ECO:0007669"/>
    <property type="project" value="UniProtKB-EC"/>
</dbReference>
<evidence type="ECO:0000256" key="4">
    <source>
        <dbReference type="ARBA" id="ARBA00022771"/>
    </source>
</evidence>
<evidence type="ECO:0000313" key="10">
    <source>
        <dbReference type="EMBL" id="JAS61267.1"/>
    </source>
</evidence>
<dbReference type="InterPro" id="IPR001394">
    <property type="entry name" value="Peptidase_C19_UCH"/>
</dbReference>
<dbReference type="PANTHER" id="PTHR21646:SF39">
    <property type="entry name" value="UBIQUITIN CARBOXYL-TERMINAL HYDROLASE 16"/>
    <property type="match status" value="1"/>
</dbReference>
<dbReference type="EC" id="3.4.19.12" evidence="2"/>
<feature type="non-terminal residue" evidence="10">
    <location>
        <position position="568"/>
    </location>
</feature>